<sequence length="559" mass="60058">MDQTNAVVQQLDGGMPLHIRYGGDGNPCDGLSYGDRALEALRKFQHETRPAQVDAHDGSAMSFRELLVQTVHAAEGWRALGLRCGDVVALVSKNHHEVFPIALGAVCAGLSVACAVPTATAAEMRHALSLAQARVVVTEPDCAARVAEAAPGARCLMLFGDPADGADTCKSLLRQGEAAQPDPDTYQAARVGDPAQHVPFILFSSGTTGLPKGVRLRSSALTTTIDNIGCSHDLNSGGPDDQVVLITSPLCWVSGVWQLLMSCVNGYTRVFTRAGDDVTLMATIDKYKVNRWLVASTVLIALVSAYRIKHRSRYDLSSLRVLLTGGSAISSEVQAGLQRDLGCRVIQMYGTTEVGIVFGRVDGELAPDGAIGKLKHWIEMRLVRADTGEDVPAGTPQTVGEVRVRSPYLMEGYVNNPEETTAAYDEAGFFKTGDLVYEDEDGYFYFVDRIKEMIKYRNNQIAPAEVEMVLLQHPGVQEACVLGQPSVADGDVPVAFVVRAACQAGAAVTGDDLKALVAEKLSEYKQLRGGVVFLDHLPRTVSGKVARHELKKNLVPVSV</sequence>
<comment type="similarity">
    <text evidence="2">Belongs to the ATP-dependent AMP-binding enzyme family.</text>
</comment>
<evidence type="ECO:0000259" key="5">
    <source>
        <dbReference type="Pfam" id="PF00501"/>
    </source>
</evidence>
<evidence type="ECO:0000259" key="6">
    <source>
        <dbReference type="Pfam" id="PF13193"/>
    </source>
</evidence>
<evidence type="ECO:0000313" key="8">
    <source>
        <dbReference type="Proteomes" id="UP001075354"/>
    </source>
</evidence>
<dbReference type="InterPro" id="IPR000873">
    <property type="entry name" value="AMP-dep_synth/lig_dom"/>
</dbReference>
<accession>A0AAV7XP96</accession>
<dbReference type="GO" id="GO:0016405">
    <property type="term" value="F:CoA-ligase activity"/>
    <property type="evidence" value="ECO:0007669"/>
    <property type="project" value="TreeGrafter"/>
</dbReference>
<dbReference type="EMBL" id="JAPTSV010000007">
    <property type="protein sequence ID" value="KAJ1526444.1"/>
    <property type="molecule type" value="Genomic_DNA"/>
</dbReference>
<dbReference type="Gene3D" id="3.40.50.12780">
    <property type="entry name" value="N-terminal domain of ligase-like"/>
    <property type="match status" value="1"/>
</dbReference>
<proteinExistence type="inferred from homology"/>
<dbReference type="Gene3D" id="3.30.300.30">
    <property type="match status" value="1"/>
</dbReference>
<dbReference type="InterPro" id="IPR042099">
    <property type="entry name" value="ANL_N_sf"/>
</dbReference>
<dbReference type="PROSITE" id="PS00455">
    <property type="entry name" value="AMP_BINDING"/>
    <property type="match status" value="1"/>
</dbReference>
<evidence type="ECO:0000313" key="7">
    <source>
        <dbReference type="EMBL" id="KAJ1526444.1"/>
    </source>
</evidence>
<evidence type="ECO:0008006" key="9">
    <source>
        <dbReference type="Google" id="ProtNLM"/>
    </source>
</evidence>
<comment type="subcellular location">
    <subcellularLocation>
        <location evidence="1">Peroxisome</location>
    </subcellularLocation>
</comment>
<dbReference type="InterPro" id="IPR045851">
    <property type="entry name" value="AMP-bd_C_sf"/>
</dbReference>
<dbReference type="InterPro" id="IPR020845">
    <property type="entry name" value="AMP-binding_CS"/>
</dbReference>
<dbReference type="Pfam" id="PF00501">
    <property type="entry name" value="AMP-binding"/>
    <property type="match status" value="1"/>
</dbReference>
<reference evidence="7" key="1">
    <citation type="submission" date="2022-12" db="EMBL/GenBank/DDBJ databases">
        <title>Chromosome-level genome assembly of the bean flower thrips Megalurothrips usitatus.</title>
        <authorList>
            <person name="Ma L."/>
            <person name="Liu Q."/>
            <person name="Li H."/>
            <person name="Cai W."/>
        </authorList>
    </citation>
    <scope>NUCLEOTIDE SEQUENCE</scope>
    <source>
        <strain evidence="7">Cailab_2022a</strain>
    </source>
</reference>
<dbReference type="SUPFAM" id="SSF56801">
    <property type="entry name" value="Acetyl-CoA synthetase-like"/>
    <property type="match status" value="1"/>
</dbReference>
<dbReference type="PANTHER" id="PTHR24096:SF149">
    <property type="entry name" value="AMP-BINDING DOMAIN-CONTAINING PROTEIN-RELATED"/>
    <property type="match status" value="1"/>
</dbReference>
<dbReference type="Pfam" id="PF13193">
    <property type="entry name" value="AMP-binding_C"/>
    <property type="match status" value="1"/>
</dbReference>
<dbReference type="InterPro" id="IPR025110">
    <property type="entry name" value="AMP-bd_C"/>
</dbReference>
<evidence type="ECO:0000256" key="1">
    <source>
        <dbReference type="ARBA" id="ARBA00004275"/>
    </source>
</evidence>
<name>A0AAV7XP96_9NEOP</name>
<keyword evidence="4" id="KW-0576">Peroxisome</keyword>
<protein>
    <recommendedName>
        <fullName evidence="9">Luciferin 4-monooxygenase-like</fullName>
    </recommendedName>
</protein>
<keyword evidence="3" id="KW-0436">Ligase</keyword>
<dbReference type="FunFam" id="3.30.300.30:FF:000007">
    <property type="entry name" value="4-coumarate--CoA ligase 2"/>
    <property type="match status" value="1"/>
</dbReference>
<evidence type="ECO:0000256" key="2">
    <source>
        <dbReference type="ARBA" id="ARBA00006432"/>
    </source>
</evidence>
<evidence type="ECO:0000256" key="3">
    <source>
        <dbReference type="ARBA" id="ARBA00022598"/>
    </source>
</evidence>
<feature type="domain" description="AMP-dependent synthetase/ligase" evidence="5">
    <location>
        <begin position="45"/>
        <end position="413"/>
    </location>
</feature>
<evidence type="ECO:0000256" key="4">
    <source>
        <dbReference type="ARBA" id="ARBA00023140"/>
    </source>
</evidence>
<dbReference type="Proteomes" id="UP001075354">
    <property type="component" value="Chromosome 7"/>
</dbReference>
<keyword evidence="8" id="KW-1185">Reference proteome</keyword>
<dbReference type="AlphaFoldDB" id="A0AAV7XP96"/>
<gene>
    <name evidence="7" type="ORF">ONE63_009578</name>
</gene>
<feature type="domain" description="AMP-binding enzyme C-terminal" evidence="6">
    <location>
        <begin position="465"/>
        <end position="544"/>
    </location>
</feature>
<dbReference type="PANTHER" id="PTHR24096">
    <property type="entry name" value="LONG-CHAIN-FATTY-ACID--COA LIGASE"/>
    <property type="match status" value="1"/>
</dbReference>
<organism evidence="7 8">
    <name type="scientific">Megalurothrips usitatus</name>
    <name type="common">bean blossom thrips</name>
    <dbReference type="NCBI Taxonomy" id="439358"/>
    <lineage>
        <taxon>Eukaryota</taxon>
        <taxon>Metazoa</taxon>
        <taxon>Ecdysozoa</taxon>
        <taxon>Arthropoda</taxon>
        <taxon>Hexapoda</taxon>
        <taxon>Insecta</taxon>
        <taxon>Pterygota</taxon>
        <taxon>Neoptera</taxon>
        <taxon>Paraneoptera</taxon>
        <taxon>Thysanoptera</taxon>
        <taxon>Terebrantia</taxon>
        <taxon>Thripoidea</taxon>
        <taxon>Thripidae</taxon>
        <taxon>Megalurothrips</taxon>
    </lineage>
</organism>
<comment type="caution">
    <text evidence="7">The sequence shown here is derived from an EMBL/GenBank/DDBJ whole genome shotgun (WGS) entry which is preliminary data.</text>
</comment>
<dbReference type="GO" id="GO:0005777">
    <property type="term" value="C:peroxisome"/>
    <property type="evidence" value="ECO:0007669"/>
    <property type="project" value="UniProtKB-SubCell"/>
</dbReference>